<dbReference type="Proteomes" id="UP001472677">
    <property type="component" value="Unassembled WGS sequence"/>
</dbReference>
<keyword evidence="1" id="KW-1133">Transmembrane helix</keyword>
<keyword evidence="1" id="KW-0472">Membrane</keyword>
<proteinExistence type="predicted"/>
<dbReference type="EMBL" id="JBBPBM010000004">
    <property type="protein sequence ID" value="KAK8586958.1"/>
    <property type="molecule type" value="Genomic_DNA"/>
</dbReference>
<name>A0ABR2FS32_9ROSI</name>
<evidence type="ECO:0000256" key="1">
    <source>
        <dbReference type="SAM" id="Phobius"/>
    </source>
</evidence>
<comment type="caution">
    <text evidence="2">The sequence shown here is derived from an EMBL/GenBank/DDBJ whole genome shotgun (WGS) entry which is preliminary data.</text>
</comment>
<organism evidence="2 3">
    <name type="scientific">Hibiscus sabdariffa</name>
    <name type="common">roselle</name>
    <dbReference type="NCBI Taxonomy" id="183260"/>
    <lineage>
        <taxon>Eukaryota</taxon>
        <taxon>Viridiplantae</taxon>
        <taxon>Streptophyta</taxon>
        <taxon>Embryophyta</taxon>
        <taxon>Tracheophyta</taxon>
        <taxon>Spermatophyta</taxon>
        <taxon>Magnoliopsida</taxon>
        <taxon>eudicotyledons</taxon>
        <taxon>Gunneridae</taxon>
        <taxon>Pentapetalae</taxon>
        <taxon>rosids</taxon>
        <taxon>malvids</taxon>
        <taxon>Malvales</taxon>
        <taxon>Malvaceae</taxon>
        <taxon>Malvoideae</taxon>
        <taxon>Hibiscus</taxon>
    </lineage>
</organism>
<evidence type="ECO:0000313" key="3">
    <source>
        <dbReference type="Proteomes" id="UP001472677"/>
    </source>
</evidence>
<keyword evidence="1" id="KW-0812">Transmembrane</keyword>
<protein>
    <submittedName>
        <fullName evidence="2">Uncharacterized protein</fullName>
    </submittedName>
</protein>
<reference evidence="2 3" key="1">
    <citation type="journal article" date="2024" name="G3 (Bethesda)">
        <title>Genome assembly of Hibiscus sabdariffa L. provides insights into metabolisms of medicinal natural products.</title>
        <authorList>
            <person name="Kim T."/>
        </authorList>
    </citation>
    <scope>NUCLEOTIDE SEQUENCE [LARGE SCALE GENOMIC DNA]</scope>
    <source>
        <strain evidence="2">TK-2024</strain>
        <tissue evidence="2">Old leaves</tissue>
    </source>
</reference>
<accession>A0ABR2FS32</accession>
<keyword evidence="3" id="KW-1185">Reference proteome</keyword>
<gene>
    <name evidence="2" type="ORF">V6N12_021477</name>
</gene>
<feature type="transmembrane region" description="Helical" evidence="1">
    <location>
        <begin position="48"/>
        <end position="68"/>
    </location>
</feature>
<evidence type="ECO:0000313" key="2">
    <source>
        <dbReference type="EMBL" id="KAK8586958.1"/>
    </source>
</evidence>
<sequence length="108" mass="11852">MAAVICSPRIVITCNRILTVLAGSSDYGTFIEGASCLIIQAVHGEDRLWFCTAVFTIMFFLPVVAGSYDFGRTCIVDGKFQVLESILCVGERVRIKSMCMAHLVLDPE</sequence>